<dbReference type="GO" id="GO:0016491">
    <property type="term" value="F:oxidoreductase activity"/>
    <property type="evidence" value="ECO:0007669"/>
    <property type="project" value="UniProtKB-KW"/>
</dbReference>
<evidence type="ECO:0000256" key="1">
    <source>
        <dbReference type="ARBA" id="ARBA00001974"/>
    </source>
</evidence>
<dbReference type="RefSeq" id="XP_024743868.1">
    <property type="nucleotide sequence ID" value="XM_024871667.1"/>
</dbReference>
<name>A0A2J6TVA0_9HELO</name>
<sequence length="157" mass="17415">MNETQSYGDCGQQQYKRNKTVLAIPAWLVMDSQPRKKCFLLRVFPGKTPESAFTAGLPKKGASLDELAKEIGVDAKGLESTVSHFNEMVARGNDDDFSRGKSFYDQHFGDPTIKPIPILGTLEVGPFYAIQIWPGDLGTEGSLPTDEYTRVLRKNSK</sequence>
<keyword evidence="2" id="KW-0285">Flavoprotein</keyword>
<dbReference type="Gene3D" id="3.90.700.10">
    <property type="entry name" value="Succinate dehydrogenase/fumarate reductase flavoprotein, catalytic domain"/>
    <property type="match status" value="1"/>
</dbReference>
<evidence type="ECO:0000313" key="6">
    <source>
        <dbReference type="EMBL" id="PMD66964.1"/>
    </source>
</evidence>
<proteinExistence type="predicted"/>
<dbReference type="InterPro" id="IPR027477">
    <property type="entry name" value="Succ_DH/fumarate_Rdtase_cat_sf"/>
</dbReference>
<evidence type="ECO:0000256" key="3">
    <source>
        <dbReference type="ARBA" id="ARBA00022827"/>
    </source>
</evidence>
<dbReference type="OrthoDB" id="7777654at2759"/>
<dbReference type="GO" id="GO:0008202">
    <property type="term" value="P:steroid metabolic process"/>
    <property type="evidence" value="ECO:0007669"/>
    <property type="project" value="UniProtKB-ARBA"/>
</dbReference>
<evidence type="ECO:0000259" key="5">
    <source>
        <dbReference type="Pfam" id="PF00890"/>
    </source>
</evidence>
<dbReference type="InterPro" id="IPR050315">
    <property type="entry name" value="FAD-oxidoreductase_2"/>
</dbReference>
<gene>
    <name evidence="6" type="ORF">K444DRAFT_2917</name>
</gene>
<dbReference type="AlphaFoldDB" id="A0A2J6TVA0"/>
<dbReference type="SUPFAM" id="SSF56425">
    <property type="entry name" value="Succinate dehydrogenase/fumarate reductase flavoprotein, catalytic domain"/>
    <property type="match status" value="1"/>
</dbReference>
<reference evidence="6 7" key="1">
    <citation type="submission" date="2016-04" db="EMBL/GenBank/DDBJ databases">
        <title>A degradative enzymes factory behind the ericoid mycorrhizal symbiosis.</title>
        <authorList>
            <consortium name="DOE Joint Genome Institute"/>
            <person name="Martino E."/>
            <person name="Morin E."/>
            <person name="Grelet G."/>
            <person name="Kuo A."/>
            <person name="Kohler A."/>
            <person name="Daghino S."/>
            <person name="Barry K."/>
            <person name="Choi C."/>
            <person name="Cichocki N."/>
            <person name="Clum A."/>
            <person name="Copeland A."/>
            <person name="Hainaut M."/>
            <person name="Haridas S."/>
            <person name="Labutti K."/>
            <person name="Lindquist E."/>
            <person name="Lipzen A."/>
            <person name="Khouja H.-R."/>
            <person name="Murat C."/>
            <person name="Ohm R."/>
            <person name="Olson A."/>
            <person name="Spatafora J."/>
            <person name="Veneault-Fourrey C."/>
            <person name="Henrissat B."/>
            <person name="Grigoriev I."/>
            <person name="Martin F."/>
            <person name="Perotto S."/>
        </authorList>
    </citation>
    <scope>NUCLEOTIDE SEQUENCE [LARGE SCALE GENOMIC DNA]</scope>
    <source>
        <strain evidence="6 7">E</strain>
    </source>
</reference>
<dbReference type="Pfam" id="PF00890">
    <property type="entry name" value="FAD_binding_2"/>
    <property type="match status" value="1"/>
</dbReference>
<keyword evidence="4" id="KW-0560">Oxidoreductase</keyword>
<feature type="domain" description="FAD-dependent oxidoreductase 2 FAD-binding" evidence="5">
    <location>
        <begin position="1"/>
        <end position="156"/>
    </location>
</feature>
<organism evidence="6 7">
    <name type="scientific">Hyaloscypha bicolor E</name>
    <dbReference type="NCBI Taxonomy" id="1095630"/>
    <lineage>
        <taxon>Eukaryota</taxon>
        <taxon>Fungi</taxon>
        <taxon>Dikarya</taxon>
        <taxon>Ascomycota</taxon>
        <taxon>Pezizomycotina</taxon>
        <taxon>Leotiomycetes</taxon>
        <taxon>Helotiales</taxon>
        <taxon>Hyaloscyphaceae</taxon>
        <taxon>Hyaloscypha</taxon>
        <taxon>Hyaloscypha bicolor</taxon>
    </lineage>
</organism>
<dbReference type="GeneID" id="36579749"/>
<evidence type="ECO:0000256" key="2">
    <source>
        <dbReference type="ARBA" id="ARBA00022630"/>
    </source>
</evidence>
<accession>A0A2J6TVA0</accession>
<dbReference type="InParanoid" id="A0A2J6TVA0"/>
<dbReference type="PANTHER" id="PTHR43400:SF10">
    <property type="entry name" value="3-OXOSTEROID 1-DEHYDROGENASE"/>
    <property type="match status" value="1"/>
</dbReference>
<dbReference type="PANTHER" id="PTHR43400">
    <property type="entry name" value="FUMARATE REDUCTASE"/>
    <property type="match status" value="1"/>
</dbReference>
<dbReference type="STRING" id="1095630.A0A2J6TVA0"/>
<dbReference type="EMBL" id="KZ613740">
    <property type="protein sequence ID" value="PMD66964.1"/>
    <property type="molecule type" value="Genomic_DNA"/>
</dbReference>
<evidence type="ECO:0000313" key="7">
    <source>
        <dbReference type="Proteomes" id="UP000235371"/>
    </source>
</evidence>
<protein>
    <recommendedName>
        <fullName evidence="5">FAD-dependent oxidoreductase 2 FAD-binding domain-containing protein</fullName>
    </recommendedName>
</protein>
<evidence type="ECO:0000256" key="4">
    <source>
        <dbReference type="ARBA" id="ARBA00023002"/>
    </source>
</evidence>
<comment type="cofactor">
    <cofactor evidence="1">
        <name>FAD</name>
        <dbReference type="ChEBI" id="CHEBI:57692"/>
    </cofactor>
</comment>
<keyword evidence="3" id="KW-0274">FAD</keyword>
<dbReference type="Proteomes" id="UP000235371">
    <property type="component" value="Unassembled WGS sequence"/>
</dbReference>
<keyword evidence="7" id="KW-1185">Reference proteome</keyword>
<dbReference type="InterPro" id="IPR003953">
    <property type="entry name" value="FAD-dep_OxRdtase_2_FAD-bd"/>
</dbReference>